<evidence type="ECO:0000313" key="2">
    <source>
        <dbReference type="EMBL" id="MXU84998.1"/>
    </source>
</evidence>
<organism evidence="2">
    <name type="scientific">Ixodes ricinus</name>
    <name type="common">Common tick</name>
    <name type="synonym">Acarus ricinus</name>
    <dbReference type="NCBI Taxonomy" id="34613"/>
    <lineage>
        <taxon>Eukaryota</taxon>
        <taxon>Metazoa</taxon>
        <taxon>Ecdysozoa</taxon>
        <taxon>Arthropoda</taxon>
        <taxon>Chelicerata</taxon>
        <taxon>Arachnida</taxon>
        <taxon>Acari</taxon>
        <taxon>Parasitiformes</taxon>
        <taxon>Ixodida</taxon>
        <taxon>Ixodoidea</taxon>
        <taxon>Ixodidae</taxon>
        <taxon>Ixodinae</taxon>
        <taxon>Ixodes</taxon>
    </lineage>
</organism>
<feature type="chain" id="PRO_5025512427" evidence="1">
    <location>
        <begin position="32"/>
        <end position="84"/>
    </location>
</feature>
<dbReference type="EMBL" id="GIFC01002915">
    <property type="protein sequence ID" value="MXU84998.1"/>
    <property type="molecule type" value="Transcribed_RNA"/>
</dbReference>
<reference evidence="2" key="1">
    <citation type="submission" date="2019-12" db="EMBL/GenBank/DDBJ databases">
        <title>An insight into the sialome of adult female Ixodes ricinus ticks feeding for 6 days.</title>
        <authorList>
            <person name="Perner J."/>
            <person name="Ribeiro J.M.C."/>
        </authorList>
    </citation>
    <scope>NUCLEOTIDE SEQUENCE</scope>
    <source>
        <strain evidence="2">Semi-engorged</strain>
        <tissue evidence="2">Salivary glands</tissue>
    </source>
</reference>
<accession>A0A6B0U0B6</accession>
<protein>
    <submittedName>
        <fullName evidence="2">Putative secreted protein</fullName>
    </submittedName>
</protein>
<evidence type="ECO:0000256" key="1">
    <source>
        <dbReference type="SAM" id="SignalP"/>
    </source>
</evidence>
<name>A0A6B0U0B6_IXORI</name>
<keyword evidence="1" id="KW-0732">Signal</keyword>
<feature type="signal peptide" evidence="1">
    <location>
        <begin position="1"/>
        <end position="31"/>
    </location>
</feature>
<sequence length="84" mass="9540">MLSSVTRRRLMCVHPLFGVLVFHCFFLFVCALCPRLGPPGHAVGTERKQCAALNICVWELKHNFGCMYELGAQSFPMVITVIYY</sequence>
<dbReference type="AlphaFoldDB" id="A0A6B0U0B6"/>
<proteinExistence type="predicted"/>